<organism evidence="1 2">
    <name type="scientific">Streptococcus gallolyticus</name>
    <dbReference type="NCBI Taxonomy" id="315405"/>
    <lineage>
        <taxon>Bacteria</taxon>
        <taxon>Bacillati</taxon>
        <taxon>Bacillota</taxon>
        <taxon>Bacilli</taxon>
        <taxon>Lactobacillales</taxon>
        <taxon>Streptococcaceae</taxon>
        <taxon>Streptococcus</taxon>
    </lineage>
</organism>
<proteinExistence type="predicted"/>
<dbReference type="PATRIC" id="fig|315405.11.peg.310"/>
<name>A0A139NB15_9STRE</name>
<gene>
    <name evidence="1" type="ORF">SGADD02_00283</name>
</gene>
<evidence type="ECO:0000313" key="2">
    <source>
        <dbReference type="Proteomes" id="UP000070198"/>
    </source>
</evidence>
<accession>A0A139NB15</accession>
<evidence type="ECO:0000313" key="1">
    <source>
        <dbReference type="EMBL" id="KXT73249.1"/>
    </source>
</evidence>
<dbReference type="EMBL" id="LQOF01000025">
    <property type="protein sequence ID" value="KXT73249.1"/>
    <property type="molecule type" value="Genomic_DNA"/>
</dbReference>
<sequence>MIGKVFKLETILIDLGVVEDEEGRTISGNDYLNQLIIDEKFDLATEFIHGQMKRLSTYEYNRLVDIYIAYLKSLDSETQKRNQISNDSIQTVQDNLRNFSW</sequence>
<protein>
    <submittedName>
        <fullName evidence="1">Uncharacterized protein</fullName>
    </submittedName>
</protein>
<dbReference type="Proteomes" id="UP000070198">
    <property type="component" value="Unassembled WGS sequence"/>
</dbReference>
<reference evidence="1 2" key="1">
    <citation type="submission" date="2016-01" db="EMBL/GenBank/DDBJ databases">
        <title>Highly variable Streptococcus oralis are common among viridans streptococci isolated from primates.</title>
        <authorList>
            <person name="Denapaite D."/>
            <person name="Rieger M."/>
            <person name="Koendgen S."/>
            <person name="Brueckner R."/>
            <person name="Ochigava I."/>
            <person name="Kappeler P."/>
            <person name="Maetz-Rensing K."/>
            <person name="Leendertz F."/>
            <person name="Hakenbeck R."/>
        </authorList>
    </citation>
    <scope>NUCLEOTIDE SEQUENCE [LARGE SCALE GENOMIC DNA]</scope>
    <source>
        <strain evidence="1 2">DD02</strain>
    </source>
</reference>
<comment type="caution">
    <text evidence="1">The sequence shown here is derived from an EMBL/GenBank/DDBJ whole genome shotgun (WGS) entry which is preliminary data.</text>
</comment>
<dbReference type="AlphaFoldDB" id="A0A139NB15"/>